<dbReference type="InterPro" id="IPR031107">
    <property type="entry name" value="Small_HSP"/>
</dbReference>
<dbReference type="EMBL" id="LAXD01000001">
    <property type="protein sequence ID" value="KWX01739.1"/>
    <property type="molecule type" value="Genomic_DNA"/>
</dbReference>
<comment type="similarity">
    <text evidence="1 2">Belongs to the small heat shock protein (HSP20) family.</text>
</comment>
<dbReference type="Proteomes" id="UP000070598">
    <property type="component" value="Unassembled WGS sequence"/>
</dbReference>
<accession>A0A132MQT0</accession>
<evidence type="ECO:0000313" key="8">
    <source>
        <dbReference type="Proteomes" id="UP000070188"/>
    </source>
</evidence>
<dbReference type="OrthoDB" id="3855217at2"/>
<dbReference type="STRING" id="1469144.LI90_2771"/>
<evidence type="ECO:0000313" key="5">
    <source>
        <dbReference type="EMBL" id="KWX00227.1"/>
    </source>
</evidence>
<reference evidence="5 10" key="1">
    <citation type="submission" date="2015-02" db="EMBL/GenBank/DDBJ databases">
        <title>Physiological reanalysis, assessment of diazotrophy, and genome sequences of multiple isolates of Streptomyces thermoautotrophicus.</title>
        <authorList>
            <person name="MacKellar D.C."/>
            <person name="Lieber L."/>
            <person name="Norman J."/>
            <person name="Bolger A."/>
            <person name="Tobin C."/>
            <person name="Murray J.W."/>
            <person name="Prell J."/>
        </authorList>
    </citation>
    <scope>NUCLEOTIDE SEQUENCE [LARGE SCALE GENOMIC DNA]</scope>
    <source>
        <strain evidence="5 10">UBT1</strain>
    </source>
</reference>
<evidence type="ECO:0000313" key="9">
    <source>
        <dbReference type="Proteomes" id="UP000070598"/>
    </source>
</evidence>
<feature type="compositionally biased region" description="Basic and acidic residues" evidence="3">
    <location>
        <begin position="162"/>
        <end position="179"/>
    </location>
</feature>
<dbReference type="SUPFAM" id="SSF49764">
    <property type="entry name" value="HSP20-like chaperones"/>
    <property type="match status" value="1"/>
</dbReference>
<feature type="region of interest" description="Disordered" evidence="3">
    <location>
        <begin position="162"/>
        <end position="187"/>
    </location>
</feature>
<proteinExistence type="inferred from homology"/>
<dbReference type="PATRIC" id="fig|1469144.10.peg.2997"/>
<keyword evidence="6" id="KW-0346">Stress response</keyword>
<evidence type="ECO:0000256" key="2">
    <source>
        <dbReference type="RuleBase" id="RU003616"/>
    </source>
</evidence>
<dbReference type="Proteomes" id="UP000070659">
    <property type="component" value="Unassembled WGS sequence"/>
</dbReference>
<dbReference type="Pfam" id="PF00011">
    <property type="entry name" value="HSP20"/>
    <property type="match status" value="1"/>
</dbReference>
<evidence type="ECO:0000259" key="4">
    <source>
        <dbReference type="PROSITE" id="PS01031"/>
    </source>
</evidence>
<gene>
    <name evidence="6" type="ORF">LI90_2771</name>
    <name evidence="5" type="ORF">TH66_15280</name>
    <name evidence="7" type="ORF">TR74_22920</name>
</gene>
<dbReference type="InterPro" id="IPR002068">
    <property type="entry name" value="A-crystallin/Hsp20_dom"/>
</dbReference>
<dbReference type="Gene3D" id="2.60.40.790">
    <property type="match status" value="1"/>
</dbReference>
<dbReference type="Proteomes" id="UP000070188">
    <property type="component" value="Unassembled WGS sequence"/>
</dbReference>
<evidence type="ECO:0000313" key="7">
    <source>
        <dbReference type="EMBL" id="KWX06108.1"/>
    </source>
</evidence>
<reference evidence="9" key="2">
    <citation type="submission" date="2015-02" db="EMBL/GenBank/DDBJ databases">
        <title>Physiological reanalysis, assessment of diazotrophy, and genome sequences of multiple isolates of Streptomyces thermoautotrophicus.</title>
        <authorList>
            <person name="MacKellar D.C."/>
            <person name="Lieber L."/>
            <person name="Norman J."/>
            <person name="Bolger A."/>
            <person name="Tobin C."/>
            <person name="Murray J.W."/>
            <person name="Friesen M."/>
            <person name="Prell J."/>
        </authorList>
    </citation>
    <scope>NUCLEOTIDE SEQUENCE [LARGE SCALE GENOMIC DNA]</scope>
    <source>
        <strain evidence="9">UBT1</strain>
    </source>
</reference>
<evidence type="ECO:0000256" key="3">
    <source>
        <dbReference type="SAM" id="MobiDB-lite"/>
    </source>
</evidence>
<dbReference type="CDD" id="cd06464">
    <property type="entry name" value="ACD_sHsps-like"/>
    <property type="match status" value="1"/>
</dbReference>
<evidence type="ECO:0000313" key="6">
    <source>
        <dbReference type="EMBL" id="KWX01739.1"/>
    </source>
</evidence>
<reference evidence="8" key="3">
    <citation type="submission" date="2015-04" db="EMBL/GenBank/DDBJ databases">
        <title>Physiological reanalysis, assessment of diazotrophy, and genome sequences of multiple isolates of Streptomyces thermoautotrophicus.</title>
        <authorList>
            <person name="MacKellar D.C."/>
            <person name="Lieber L."/>
            <person name="Norman J."/>
            <person name="Bolger A."/>
            <person name="Tobin C."/>
            <person name="Murray J.W."/>
            <person name="Chang R."/>
            <person name="Ford T."/>
            <person name="Nguyen P.Q."/>
            <person name="Woodward J."/>
            <person name="Permingeat H."/>
            <person name="Joshi N.S."/>
            <person name="Silver P.A."/>
            <person name="Usadel B."/>
            <person name="Rutherford A.W."/>
            <person name="Friesen M."/>
            <person name="Prell J."/>
        </authorList>
    </citation>
    <scope>NUCLEOTIDE SEQUENCE [LARGE SCALE GENOMIC DNA]</scope>
    <source>
        <strain evidence="8">H1</strain>
    </source>
</reference>
<dbReference type="AlphaFoldDB" id="A0A132MQT0"/>
<dbReference type="EMBL" id="JYIJ01000018">
    <property type="protein sequence ID" value="KWX00227.1"/>
    <property type="molecule type" value="Genomic_DNA"/>
</dbReference>
<evidence type="ECO:0000313" key="10">
    <source>
        <dbReference type="Proteomes" id="UP000070659"/>
    </source>
</evidence>
<dbReference type="PANTHER" id="PTHR11527">
    <property type="entry name" value="HEAT-SHOCK PROTEIN 20 FAMILY MEMBER"/>
    <property type="match status" value="1"/>
</dbReference>
<reference evidence="6" key="4">
    <citation type="submission" date="2015-04" db="EMBL/GenBank/DDBJ databases">
        <title>Physiological reanalysis, assessment of diazotrophy, and genome sequences of multiple isolates of Streptomyces thermoautotrophicus.</title>
        <authorList>
            <person name="MacKellar D.C."/>
            <person name="Lieber L."/>
            <person name="Norman J."/>
            <person name="Bolger A."/>
            <person name="Tobin C."/>
            <person name="Murray J.W."/>
            <person name="Woodward J."/>
            <person name="Friesen M."/>
            <person name="Prell J."/>
        </authorList>
    </citation>
    <scope>NUCLEOTIDE SEQUENCE [LARGE SCALE GENOMIC DNA]</scope>
    <source>
        <strain evidence="6">H1</strain>
    </source>
</reference>
<comment type="caution">
    <text evidence="5">The sequence shown here is derived from an EMBL/GenBank/DDBJ whole genome shotgun (WGS) entry which is preliminary data.</text>
</comment>
<evidence type="ECO:0000256" key="1">
    <source>
        <dbReference type="PROSITE-ProRule" id="PRU00285"/>
    </source>
</evidence>
<organism evidence="5 10">
    <name type="scientific">Carbonactinospora thermoautotrophica</name>
    <dbReference type="NCBI Taxonomy" id="1469144"/>
    <lineage>
        <taxon>Bacteria</taxon>
        <taxon>Bacillati</taxon>
        <taxon>Actinomycetota</taxon>
        <taxon>Actinomycetes</taxon>
        <taxon>Kitasatosporales</taxon>
        <taxon>Carbonactinosporaceae</taxon>
        <taxon>Carbonactinospora</taxon>
    </lineage>
</organism>
<dbReference type="InterPro" id="IPR008978">
    <property type="entry name" value="HSP20-like_chaperone"/>
</dbReference>
<dbReference type="EMBL" id="JYIK01001113">
    <property type="protein sequence ID" value="KWX06108.1"/>
    <property type="molecule type" value="Genomic_DNA"/>
</dbReference>
<dbReference type="RefSeq" id="WP_066888400.1">
    <property type="nucleotide sequence ID" value="NZ_JYIJ01000018.1"/>
</dbReference>
<dbReference type="PROSITE" id="PS01031">
    <property type="entry name" value="SHSP"/>
    <property type="match status" value="1"/>
</dbReference>
<sequence length="187" mass="21138">MALTRWDPFTALARLDEELARLDEEFDEIISRTWGAASTRMSTGYVPAVDMYTDGPDVVIRLELPGVDVDDDVDIEVVEGRLTISGRRRDEFESREESGKVLVRELRYGSFRRDFALPEGVTADDIEATYDRGMLEVRVRNVTRTPAAKKIPIRTVREMKAIEAAGAEKKPEKDTEKKTARNGQQTS</sequence>
<name>A0A132MQT0_9ACTN</name>
<feature type="domain" description="SHSP" evidence="4">
    <location>
        <begin position="40"/>
        <end position="156"/>
    </location>
</feature>
<keyword evidence="8" id="KW-1185">Reference proteome</keyword>
<protein>
    <submittedName>
        <fullName evidence="6">Heat shock protein HSP20</fullName>
    </submittedName>
</protein>